<dbReference type="Gene3D" id="3.40.50.300">
    <property type="entry name" value="P-loop containing nucleotide triphosphate hydrolases"/>
    <property type="match status" value="1"/>
</dbReference>
<keyword evidence="3" id="KW-1185">Reference proteome</keyword>
<organism evidence="2 3">
    <name type="scientific">Mediterraneibacter catenae</name>
    <dbReference type="NCBI Taxonomy" id="2594882"/>
    <lineage>
        <taxon>Bacteria</taxon>
        <taxon>Bacillati</taxon>
        <taxon>Bacillota</taxon>
        <taxon>Clostridia</taxon>
        <taxon>Lachnospirales</taxon>
        <taxon>Lachnospiraceae</taxon>
        <taxon>Mediterraneibacter</taxon>
    </lineage>
</organism>
<comment type="caution">
    <text evidence="2">The sequence shown here is derived from an EMBL/GenBank/DDBJ whole genome shotgun (WGS) entry which is preliminary data.</text>
</comment>
<dbReference type="InterPro" id="IPR051396">
    <property type="entry name" value="Bact_Antivir_Def_Nuclease"/>
</dbReference>
<dbReference type="RefSeq" id="WP_087151118.1">
    <property type="nucleotide sequence ID" value="NZ_VMSO01000002.1"/>
</dbReference>
<dbReference type="AlphaFoldDB" id="A0A5M9I0V7"/>
<evidence type="ECO:0000313" key="3">
    <source>
        <dbReference type="Proteomes" id="UP000322025"/>
    </source>
</evidence>
<proteinExistence type="predicted"/>
<dbReference type="GO" id="GO:0005524">
    <property type="term" value="F:ATP binding"/>
    <property type="evidence" value="ECO:0007669"/>
    <property type="project" value="InterPro"/>
</dbReference>
<dbReference type="OrthoDB" id="9784297at2"/>
<reference evidence="2 3" key="1">
    <citation type="submission" date="2019-07" db="EMBL/GenBank/DDBJ databases">
        <authorList>
            <person name="Wongkuna S."/>
            <person name="Scaria J."/>
        </authorList>
    </citation>
    <scope>NUCLEOTIDE SEQUENCE [LARGE SCALE GENOMIC DNA]</scope>
    <source>
        <strain evidence="2 3">SW178</strain>
    </source>
</reference>
<dbReference type="SUPFAM" id="SSF52540">
    <property type="entry name" value="P-loop containing nucleoside triphosphate hydrolases"/>
    <property type="match status" value="1"/>
</dbReference>
<dbReference type="PANTHER" id="PTHR43581:SF4">
    <property type="entry name" value="ATP_GTP PHOSPHATASE"/>
    <property type="match status" value="1"/>
</dbReference>
<dbReference type="PANTHER" id="PTHR43581">
    <property type="entry name" value="ATP/GTP PHOSPHATASE"/>
    <property type="match status" value="1"/>
</dbReference>
<sequence>MLYLEYFTFPDSDREFDFFVKQKRTCYDSFYPFQILSRHHLRRIDFEPVTILYGGNGSGKTTVLNVIGEKLQLARDSVFNRSNFFQDYLDFCDYKLKVRLPVNSRVITSDDVFDYMLNIRSMNEGIDRKKESLFEDYLDAKYADFQMRSLDDYERLKKVTKARRLTQSRYVRSELMDNIREYSNGESAFIYFSEKITENGLFLLDEPENSLSPARQQELVKFLEDSARFFGCQFVISTHSPFLLSMRGAKIYDLDEDPADVKRWTELENVRAYYTFFRDHSEEFTD</sequence>
<evidence type="ECO:0000313" key="2">
    <source>
        <dbReference type="EMBL" id="KAA8502533.1"/>
    </source>
</evidence>
<evidence type="ECO:0000259" key="1">
    <source>
        <dbReference type="PROSITE" id="PS50893"/>
    </source>
</evidence>
<dbReference type="InterPro" id="IPR003959">
    <property type="entry name" value="ATPase_AAA_core"/>
</dbReference>
<dbReference type="PROSITE" id="PS50893">
    <property type="entry name" value="ABC_TRANSPORTER_2"/>
    <property type="match status" value="1"/>
</dbReference>
<feature type="domain" description="ABC transporter" evidence="1">
    <location>
        <begin position="20"/>
        <end position="281"/>
    </location>
</feature>
<dbReference type="Pfam" id="PF13304">
    <property type="entry name" value="AAA_21"/>
    <property type="match status" value="1"/>
</dbReference>
<dbReference type="EMBL" id="VMSO01000002">
    <property type="protein sequence ID" value="KAA8502533.1"/>
    <property type="molecule type" value="Genomic_DNA"/>
</dbReference>
<protein>
    <submittedName>
        <fullName evidence="2">AAA family ATPase</fullName>
    </submittedName>
</protein>
<dbReference type="InterPro" id="IPR027417">
    <property type="entry name" value="P-loop_NTPase"/>
</dbReference>
<dbReference type="Proteomes" id="UP000322025">
    <property type="component" value="Unassembled WGS sequence"/>
</dbReference>
<dbReference type="GO" id="GO:0016887">
    <property type="term" value="F:ATP hydrolysis activity"/>
    <property type="evidence" value="ECO:0007669"/>
    <property type="project" value="InterPro"/>
</dbReference>
<dbReference type="InterPro" id="IPR003439">
    <property type="entry name" value="ABC_transporter-like_ATP-bd"/>
</dbReference>
<accession>A0A5M9I0V7</accession>
<gene>
    <name evidence="2" type="ORF">FNY66_02565</name>
</gene>
<name>A0A5M9I0V7_9FIRM</name>